<dbReference type="Gene3D" id="3.30.70.260">
    <property type="match status" value="1"/>
</dbReference>
<evidence type="ECO:0000259" key="7">
    <source>
        <dbReference type="PROSITE" id="PS51671"/>
    </source>
</evidence>
<dbReference type="PROSITE" id="PS51671">
    <property type="entry name" value="ACT"/>
    <property type="match status" value="1"/>
</dbReference>
<dbReference type="FunFam" id="3.10.20.30:FF:000002">
    <property type="entry name" value="GTP pyrophosphokinase (RelA/SpoT)"/>
    <property type="match status" value="1"/>
</dbReference>
<dbReference type="STRING" id="1117647.M5M_03295"/>
<dbReference type="InterPro" id="IPR012676">
    <property type="entry name" value="TGS-like"/>
</dbReference>
<dbReference type="InterPro" id="IPR007685">
    <property type="entry name" value="RelA_SpoT"/>
</dbReference>
<dbReference type="SMART" id="SM00954">
    <property type="entry name" value="RelA_SpoT"/>
    <property type="match status" value="1"/>
</dbReference>
<dbReference type="CDD" id="cd04876">
    <property type="entry name" value="ACT_RelA-SpoT"/>
    <property type="match status" value="1"/>
</dbReference>
<dbReference type="Proteomes" id="UP000000466">
    <property type="component" value="Chromosome"/>
</dbReference>
<dbReference type="InterPro" id="IPR004811">
    <property type="entry name" value="RelA/Spo_fam"/>
</dbReference>
<dbReference type="Pfam" id="PF02824">
    <property type="entry name" value="TGS"/>
    <property type="match status" value="1"/>
</dbReference>
<accession>K4KI42</accession>
<dbReference type="InterPro" id="IPR045865">
    <property type="entry name" value="ACT-like_dom_sf"/>
</dbReference>
<dbReference type="PROSITE" id="PS51880">
    <property type="entry name" value="TGS"/>
    <property type="match status" value="1"/>
</dbReference>
<dbReference type="InterPro" id="IPR033655">
    <property type="entry name" value="TGS_RelA/SpoT"/>
</dbReference>
<gene>
    <name evidence="9" type="ordered locus">M5M_03295</name>
</gene>
<protein>
    <recommendedName>
        <fullName evidence="1">GTP pyrophosphokinase</fullName>
    </recommendedName>
    <alternativeName>
        <fullName evidence="4">(p)ppGpp synthase</fullName>
    </alternativeName>
    <alternativeName>
        <fullName evidence="3">ATP:GTP 3'-pyrophosphotransferase</fullName>
    </alternativeName>
    <alternativeName>
        <fullName evidence="5">ppGpp synthase I</fullName>
    </alternativeName>
</protein>
<organism evidence="9 10">
    <name type="scientific">Simiduia agarivorans (strain DSM 21679 / JCM 13881 / BCRC 17597 / SA1)</name>
    <dbReference type="NCBI Taxonomy" id="1117647"/>
    <lineage>
        <taxon>Bacteria</taxon>
        <taxon>Pseudomonadati</taxon>
        <taxon>Pseudomonadota</taxon>
        <taxon>Gammaproteobacteria</taxon>
        <taxon>Cellvibrionales</taxon>
        <taxon>Cellvibrionaceae</taxon>
        <taxon>Simiduia</taxon>
    </lineage>
</organism>
<dbReference type="EMBL" id="CP003746">
    <property type="protein sequence ID" value="AFU97870.1"/>
    <property type="molecule type" value="Genomic_DNA"/>
</dbReference>
<dbReference type="SUPFAM" id="SSF81271">
    <property type="entry name" value="TGS-like"/>
    <property type="match status" value="1"/>
</dbReference>
<evidence type="ECO:0000256" key="6">
    <source>
        <dbReference type="RuleBase" id="RU003847"/>
    </source>
</evidence>
<dbReference type="eggNOG" id="COG0317">
    <property type="taxonomic scope" value="Bacteria"/>
</dbReference>
<dbReference type="KEGG" id="saga:M5M_03295"/>
<evidence type="ECO:0000256" key="4">
    <source>
        <dbReference type="ARBA" id="ARBA00032407"/>
    </source>
</evidence>
<comment type="similarity">
    <text evidence="6">Belongs to the relA/spoT family.</text>
</comment>
<dbReference type="NCBIfam" id="TIGR00691">
    <property type="entry name" value="spoT_relA"/>
    <property type="match status" value="1"/>
</dbReference>
<sequence>MVKVREDQPTTAEGHIDIDAWLTRLSKQVEISTEAHARLKQACQMANQAEQEAIAAENIWVTGISSFRTGLEMAEILADLNLDNESLIAAILYRAVREGKLSLDRVAKAFGNTISKLIEGVLRMAAISATQLDESIALGRESEEQAENVRKMLVAMVDDVRVALIKLAERTCAIRALKTATEERRQRVAKEIANVYAPLAHRLGIGHIKWELEDLSFRYLEPDDYMTIARLLDEKRMGRQQYIDNVLEVLRGELKSAHIEGEITGRAKHIYSIWRKMRRKNIGFSQVYDIRAVRILVPSVRDCYAVLGIVHSLWRNIPNEFDDYIASPKENGYRSLHTAVIGPEQKVLEVQIRTHGMHQDAEFGVCAHWRYKGTDKEESQNGYDQKIAWLRQVLEWHEELGAKGENPLADDLIHGINQDRIYVFTPEGHVIDLPSNATPLDFAYRIHTDVGHRCCGAKVNGRIVPLNHLLNTSDQVEILTGKRESPSRDWLSPALGYVNTSRARSKIQHWFKQQARDTNLADGRALLDKEFKRLGVVEIDFAELSKRLNCRSLEDLYIAVGASDISVAQVLNVAQRLQDDQSPADEKITLAKPSSISGEADVYIEGVGNLLTHLAKCCSPVPGDAITGYITLGKGVSIHRQDCSNILQLENDEPERIIQVSWGEAPHKVYSVEILVEAFDRHGLLRDVTALLDAEKINVIAMQTLSNKNLNTVDMQVTIEVQNFNALSRALTRLNQLPNIASARRKRA</sequence>
<dbReference type="InterPro" id="IPR045600">
    <property type="entry name" value="RelA/SpoT_AH_RIS"/>
</dbReference>
<dbReference type="OrthoDB" id="9805041at2"/>
<evidence type="ECO:0000313" key="9">
    <source>
        <dbReference type="EMBL" id="AFU97870.1"/>
    </source>
</evidence>
<evidence type="ECO:0000313" key="10">
    <source>
        <dbReference type="Proteomes" id="UP000000466"/>
    </source>
</evidence>
<dbReference type="Gene3D" id="1.10.3210.10">
    <property type="entry name" value="Hypothetical protein af1432"/>
    <property type="match status" value="1"/>
</dbReference>
<dbReference type="SUPFAM" id="SSF109604">
    <property type="entry name" value="HD-domain/PDEase-like"/>
    <property type="match status" value="1"/>
</dbReference>
<evidence type="ECO:0000256" key="1">
    <source>
        <dbReference type="ARBA" id="ARBA00019852"/>
    </source>
</evidence>
<dbReference type="GO" id="GO:0016301">
    <property type="term" value="F:kinase activity"/>
    <property type="evidence" value="ECO:0007669"/>
    <property type="project" value="UniProtKB-KW"/>
</dbReference>
<dbReference type="CDD" id="cd05399">
    <property type="entry name" value="NT_Rel-Spo_like"/>
    <property type="match status" value="1"/>
</dbReference>
<comment type="pathway">
    <text evidence="2">Purine metabolism.</text>
</comment>
<comment type="function">
    <text evidence="6">In eubacteria ppGpp (guanosine 3'-diphosphate 5'-diphosphate) is a mediator of the stringent response that coordinates a variety of cellular activities in response to changes in nutritional abundance.</text>
</comment>
<feature type="domain" description="TGS" evidence="8">
    <location>
        <begin position="419"/>
        <end position="480"/>
    </location>
</feature>
<dbReference type="InterPro" id="IPR004095">
    <property type="entry name" value="TGS"/>
</dbReference>
<dbReference type="NCBIfam" id="NF008124">
    <property type="entry name" value="PRK10872.1"/>
    <property type="match status" value="1"/>
</dbReference>
<dbReference type="SUPFAM" id="SSF81301">
    <property type="entry name" value="Nucleotidyltransferase"/>
    <property type="match status" value="1"/>
</dbReference>
<dbReference type="GO" id="GO:0008893">
    <property type="term" value="F:guanosine-3',5'-bis(diphosphate) 3'-diphosphatase activity"/>
    <property type="evidence" value="ECO:0007669"/>
    <property type="project" value="TreeGrafter"/>
</dbReference>
<dbReference type="PANTHER" id="PTHR21262:SF31">
    <property type="entry name" value="GTP PYROPHOSPHOKINASE"/>
    <property type="match status" value="1"/>
</dbReference>
<evidence type="ECO:0000256" key="3">
    <source>
        <dbReference type="ARBA" id="ARBA00029754"/>
    </source>
</evidence>
<dbReference type="Pfam" id="PF19296">
    <property type="entry name" value="RelA_AH_RIS"/>
    <property type="match status" value="1"/>
</dbReference>
<dbReference type="Gene3D" id="3.10.20.30">
    <property type="match status" value="1"/>
</dbReference>
<dbReference type="FunFam" id="3.30.460.10:FF:000001">
    <property type="entry name" value="GTP pyrophosphokinase RelA"/>
    <property type="match status" value="1"/>
</dbReference>
<dbReference type="HOGENOM" id="CLU_012300_3_1_6"/>
<dbReference type="Gene3D" id="3.30.460.10">
    <property type="entry name" value="Beta Polymerase, domain 2"/>
    <property type="match status" value="1"/>
</dbReference>
<dbReference type="GO" id="GO:0008728">
    <property type="term" value="F:GTP diphosphokinase activity"/>
    <property type="evidence" value="ECO:0007669"/>
    <property type="project" value="TreeGrafter"/>
</dbReference>
<keyword evidence="10" id="KW-1185">Reference proteome</keyword>
<dbReference type="InterPro" id="IPR002912">
    <property type="entry name" value="ACT_dom"/>
</dbReference>
<proteinExistence type="inferred from homology"/>
<reference evidence="9 10" key="1">
    <citation type="journal article" date="2013" name="Genome Announc.">
        <title>Complete genome sequence of Simiduia agarivorans SA1(T), a marine bacterium able to degrade a variety of polysaccharides.</title>
        <authorList>
            <person name="Lin S.Y."/>
            <person name="Shieh W.Y."/>
            <person name="Chen J.S."/>
            <person name="Tang S.L."/>
        </authorList>
    </citation>
    <scope>NUCLEOTIDE SEQUENCE [LARGE SCALE GENOMIC DNA]</scope>
    <source>
        <strain evidence="10">DSM 21679 / JCM 13881 / BCRC 17597 / SA1</strain>
    </source>
</reference>
<dbReference type="GO" id="GO:0005886">
    <property type="term" value="C:plasma membrane"/>
    <property type="evidence" value="ECO:0007669"/>
    <property type="project" value="TreeGrafter"/>
</dbReference>
<evidence type="ECO:0000259" key="8">
    <source>
        <dbReference type="PROSITE" id="PS51880"/>
    </source>
</evidence>
<dbReference type="CDD" id="cd01668">
    <property type="entry name" value="TGS_RSH"/>
    <property type="match status" value="1"/>
</dbReference>
<dbReference type="GO" id="GO:0042594">
    <property type="term" value="P:response to starvation"/>
    <property type="evidence" value="ECO:0007669"/>
    <property type="project" value="TreeGrafter"/>
</dbReference>
<dbReference type="InterPro" id="IPR012675">
    <property type="entry name" value="Beta-grasp_dom_sf"/>
</dbReference>
<dbReference type="InterPro" id="IPR043519">
    <property type="entry name" value="NT_sf"/>
</dbReference>
<dbReference type="AlphaFoldDB" id="K4KI42"/>
<dbReference type="SUPFAM" id="SSF55021">
    <property type="entry name" value="ACT-like"/>
    <property type="match status" value="1"/>
</dbReference>
<dbReference type="PANTHER" id="PTHR21262">
    <property type="entry name" value="GUANOSINE-3',5'-BIS DIPHOSPHATE 3'-PYROPHOSPHOHYDROLASE"/>
    <property type="match status" value="1"/>
</dbReference>
<dbReference type="Pfam" id="PF13291">
    <property type="entry name" value="ACT_4"/>
    <property type="match status" value="1"/>
</dbReference>
<dbReference type="GO" id="GO:0015969">
    <property type="term" value="P:guanosine tetraphosphate metabolic process"/>
    <property type="evidence" value="ECO:0007669"/>
    <property type="project" value="InterPro"/>
</dbReference>
<evidence type="ECO:0000256" key="2">
    <source>
        <dbReference type="ARBA" id="ARBA00025704"/>
    </source>
</evidence>
<feature type="domain" description="ACT" evidence="7">
    <location>
        <begin position="673"/>
        <end position="748"/>
    </location>
</feature>
<dbReference type="Pfam" id="PF13328">
    <property type="entry name" value="HD_4"/>
    <property type="match status" value="1"/>
</dbReference>
<dbReference type="RefSeq" id="WP_015046043.1">
    <property type="nucleotide sequence ID" value="NC_018868.3"/>
</dbReference>
<dbReference type="GO" id="GO:0015949">
    <property type="term" value="P:nucleobase-containing small molecule interconversion"/>
    <property type="evidence" value="ECO:0007669"/>
    <property type="project" value="UniProtKB-ARBA"/>
</dbReference>
<dbReference type="Pfam" id="PF04607">
    <property type="entry name" value="RelA_SpoT"/>
    <property type="match status" value="1"/>
</dbReference>
<evidence type="ECO:0000256" key="5">
    <source>
        <dbReference type="ARBA" id="ARBA00033308"/>
    </source>
</evidence>
<name>K4KI42_SIMAS</name>